<dbReference type="PANTHER" id="PTHR30069:SF29">
    <property type="entry name" value="HEMOGLOBIN AND HEMOGLOBIN-HAPTOGLOBIN-BINDING PROTEIN 1-RELATED"/>
    <property type="match status" value="1"/>
</dbReference>
<dbReference type="InterPro" id="IPR008969">
    <property type="entry name" value="CarboxyPept-like_regulatory"/>
</dbReference>
<dbReference type="InterPro" id="IPR012910">
    <property type="entry name" value="Plug_dom"/>
</dbReference>
<sequence length="792" mass="89340">MKFKLLIFLFFTAAPLFAQQYTISGYVKDESSGEVLIGATVVDKNDRANGMATNIYGYYSFELPKGEYTLMASYVGYATKVIEVNLTKDVAINFSLKEETSSLEEVVVSARRSDENVSSVKMSTEKLQIERIKSMPALFGEVDVVKSLQLLPGVSTAGEGTSGMFVRGGSSDQNLILLDEATVYNASHLLGFFSVFNPDAVKNVEIYKGGIPAKYGGRISSILDIQMREGNNQKFEASGGIGSISSRLTAEIPIVKDKSSLLLSGRRTYADVFLGFAQDENIRNNTLYFYDFNTKFNYRFSDKDKIFVSGYFGRDNLGFQDLFGFDWGNSTFATRWNHLFNEKLFLNTTLLYSNFDYGFDVNSAGTGFNWNSGLQEYNLKLDFDYFLNNNNTLFFGANAIYHVFAPAEITGQDSNIQSFELQNDFAVETAVYLSNQHTITDKLSMEYGIRYSSFAKIGADSVSIYAEGERKSPENEIRTDAYGSGELVKHYGGFEPRLGIRYMVNSKTSLKASYNRMRQYLQVATNATAGFPTDRWIPADYHIKPVIGDQVALGYFRNLKDNAWEISVEGYYKWLQNVVDFLPGEDVLLNDRIETAVADGIAWSYGAEFMLRKNIGKTSGWLSYTLSRTQRQIEGVASGEPYLARYDKPHDIALVLSHKFSERLSLSGNWVYASGAAVTFPEGRYVISGQNIPYYDDSKRNDSRMPDFHRMDLGLTYELNSRWKRYNHEITVSFYNVYNRKNPFSIEFRQVNNNDPTFNEAEDGPITSTRPAAVKTALFGIIPSVTYNFSFK</sequence>
<evidence type="ECO:0000256" key="12">
    <source>
        <dbReference type="SAM" id="SignalP"/>
    </source>
</evidence>
<dbReference type="GO" id="GO:0009279">
    <property type="term" value="C:cell outer membrane"/>
    <property type="evidence" value="ECO:0007669"/>
    <property type="project" value="UniProtKB-SubCell"/>
</dbReference>
<dbReference type="Gene3D" id="2.170.130.10">
    <property type="entry name" value="TonB-dependent receptor, plug domain"/>
    <property type="match status" value="1"/>
</dbReference>
<keyword evidence="7 10" id="KW-0472">Membrane</keyword>
<comment type="subcellular location">
    <subcellularLocation>
        <location evidence="1 10">Cell outer membrane</location>
        <topology evidence="1 10">Multi-pass membrane protein</topology>
    </subcellularLocation>
</comment>
<dbReference type="InterPro" id="IPR036942">
    <property type="entry name" value="Beta-barrel_TonB_sf"/>
</dbReference>
<keyword evidence="6 11" id="KW-0798">TonB box</keyword>
<dbReference type="STRING" id="1028.SAMN05661096_03702"/>
<dbReference type="PROSITE" id="PS52016">
    <property type="entry name" value="TONB_DEPENDENT_REC_3"/>
    <property type="match status" value="1"/>
</dbReference>
<feature type="signal peptide" evidence="12">
    <location>
        <begin position="1"/>
        <end position="18"/>
    </location>
</feature>
<evidence type="ECO:0000256" key="2">
    <source>
        <dbReference type="ARBA" id="ARBA00022448"/>
    </source>
</evidence>
<evidence type="ECO:0000256" key="9">
    <source>
        <dbReference type="ARBA" id="ARBA00023237"/>
    </source>
</evidence>
<dbReference type="Pfam" id="PF13715">
    <property type="entry name" value="CarbopepD_reg_2"/>
    <property type="match status" value="1"/>
</dbReference>
<name>A0A1X7LB15_9BACT</name>
<dbReference type="EMBL" id="FXAW01000009">
    <property type="protein sequence ID" value="SMG50603.1"/>
    <property type="molecule type" value="Genomic_DNA"/>
</dbReference>
<evidence type="ECO:0000259" key="13">
    <source>
        <dbReference type="Pfam" id="PF00593"/>
    </source>
</evidence>
<dbReference type="Pfam" id="PF00593">
    <property type="entry name" value="TonB_dep_Rec_b-barrel"/>
    <property type="match status" value="1"/>
</dbReference>
<reference evidence="16" key="1">
    <citation type="submission" date="2017-04" db="EMBL/GenBank/DDBJ databases">
        <authorList>
            <person name="Varghese N."/>
            <person name="Submissions S."/>
        </authorList>
    </citation>
    <scope>NUCLEOTIDE SEQUENCE [LARGE SCALE GENOMIC DNA]</scope>
    <source>
        <strain evidence="16">DSM 4125</strain>
    </source>
</reference>
<dbReference type="OrthoDB" id="1111684at2"/>
<evidence type="ECO:0000256" key="8">
    <source>
        <dbReference type="ARBA" id="ARBA00023170"/>
    </source>
</evidence>
<gene>
    <name evidence="15" type="ORF">SAMN05661096_03702</name>
</gene>
<keyword evidence="16" id="KW-1185">Reference proteome</keyword>
<organism evidence="15 16">
    <name type="scientific">Marivirga sericea</name>
    <dbReference type="NCBI Taxonomy" id="1028"/>
    <lineage>
        <taxon>Bacteria</taxon>
        <taxon>Pseudomonadati</taxon>
        <taxon>Bacteroidota</taxon>
        <taxon>Cytophagia</taxon>
        <taxon>Cytophagales</taxon>
        <taxon>Marivirgaceae</taxon>
        <taxon>Marivirga</taxon>
    </lineage>
</organism>
<dbReference type="SUPFAM" id="SSF56935">
    <property type="entry name" value="Porins"/>
    <property type="match status" value="1"/>
</dbReference>
<dbReference type="Pfam" id="PF07715">
    <property type="entry name" value="Plug"/>
    <property type="match status" value="1"/>
</dbReference>
<evidence type="ECO:0000313" key="15">
    <source>
        <dbReference type="EMBL" id="SMG50603.1"/>
    </source>
</evidence>
<evidence type="ECO:0000256" key="5">
    <source>
        <dbReference type="ARBA" id="ARBA00022729"/>
    </source>
</evidence>
<dbReference type="Gene3D" id="2.60.40.1120">
    <property type="entry name" value="Carboxypeptidase-like, regulatory domain"/>
    <property type="match status" value="1"/>
</dbReference>
<dbReference type="InterPro" id="IPR000531">
    <property type="entry name" value="Beta-barrel_TonB"/>
</dbReference>
<evidence type="ECO:0000256" key="10">
    <source>
        <dbReference type="PROSITE-ProRule" id="PRU01360"/>
    </source>
</evidence>
<feature type="domain" description="TonB-dependent receptor-like beta-barrel" evidence="13">
    <location>
        <begin position="277"/>
        <end position="739"/>
    </location>
</feature>
<keyword evidence="9 10" id="KW-0998">Cell outer membrane</keyword>
<comment type="similarity">
    <text evidence="10 11">Belongs to the TonB-dependent receptor family.</text>
</comment>
<dbReference type="GO" id="GO:0044718">
    <property type="term" value="P:siderophore transmembrane transport"/>
    <property type="evidence" value="ECO:0007669"/>
    <property type="project" value="TreeGrafter"/>
</dbReference>
<dbReference type="PANTHER" id="PTHR30069">
    <property type="entry name" value="TONB-DEPENDENT OUTER MEMBRANE RECEPTOR"/>
    <property type="match status" value="1"/>
</dbReference>
<evidence type="ECO:0000256" key="11">
    <source>
        <dbReference type="RuleBase" id="RU003357"/>
    </source>
</evidence>
<keyword evidence="2 10" id="KW-0813">Transport</keyword>
<evidence type="ECO:0000259" key="14">
    <source>
        <dbReference type="Pfam" id="PF07715"/>
    </source>
</evidence>
<dbReference type="InterPro" id="IPR039426">
    <property type="entry name" value="TonB-dep_rcpt-like"/>
</dbReference>
<keyword evidence="5 12" id="KW-0732">Signal</keyword>
<accession>A0A1X7LB15</accession>
<dbReference type="GO" id="GO:0015344">
    <property type="term" value="F:siderophore uptake transmembrane transporter activity"/>
    <property type="evidence" value="ECO:0007669"/>
    <property type="project" value="TreeGrafter"/>
</dbReference>
<dbReference type="SUPFAM" id="SSF49464">
    <property type="entry name" value="Carboxypeptidase regulatory domain-like"/>
    <property type="match status" value="1"/>
</dbReference>
<feature type="chain" id="PRO_5012440145" evidence="12">
    <location>
        <begin position="19"/>
        <end position="792"/>
    </location>
</feature>
<evidence type="ECO:0000256" key="4">
    <source>
        <dbReference type="ARBA" id="ARBA00022692"/>
    </source>
</evidence>
<evidence type="ECO:0000256" key="7">
    <source>
        <dbReference type="ARBA" id="ARBA00023136"/>
    </source>
</evidence>
<evidence type="ECO:0000256" key="6">
    <source>
        <dbReference type="ARBA" id="ARBA00023077"/>
    </source>
</evidence>
<evidence type="ECO:0000256" key="1">
    <source>
        <dbReference type="ARBA" id="ARBA00004571"/>
    </source>
</evidence>
<dbReference type="Proteomes" id="UP000193804">
    <property type="component" value="Unassembled WGS sequence"/>
</dbReference>
<dbReference type="AlphaFoldDB" id="A0A1X7LB15"/>
<protein>
    <submittedName>
        <fullName evidence="15">TonB-dependent Receptor Plug Domain</fullName>
    </submittedName>
</protein>
<dbReference type="Gene3D" id="2.40.170.20">
    <property type="entry name" value="TonB-dependent receptor, beta-barrel domain"/>
    <property type="match status" value="1"/>
</dbReference>
<evidence type="ECO:0000313" key="16">
    <source>
        <dbReference type="Proteomes" id="UP000193804"/>
    </source>
</evidence>
<proteinExistence type="inferred from homology"/>
<keyword evidence="8 15" id="KW-0675">Receptor</keyword>
<keyword evidence="4 10" id="KW-0812">Transmembrane</keyword>
<keyword evidence="3 10" id="KW-1134">Transmembrane beta strand</keyword>
<dbReference type="InterPro" id="IPR037066">
    <property type="entry name" value="Plug_dom_sf"/>
</dbReference>
<dbReference type="RefSeq" id="WP_085518830.1">
    <property type="nucleotide sequence ID" value="NZ_FXAW01000009.1"/>
</dbReference>
<evidence type="ECO:0000256" key="3">
    <source>
        <dbReference type="ARBA" id="ARBA00022452"/>
    </source>
</evidence>
<feature type="domain" description="TonB-dependent receptor plug" evidence="14">
    <location>
        <begin position="141"/>
        <end position="218"/>
    </location>
</feature>